<feature type="domain" description="Coenzyme Q-binding protein COQ10 START" evidence="4">
    <location>
        <begin position="44"/>
        <end position="178"/>
    </location>
</feature>
<dbReference type="GO" id="GO:0048039">
    <property type="term" value="F:ubiquinone binding"/>
    <property type="evidence" value="ECO:0007669"/>
    <property type="project" value="InterPro"/>
</dbReference>
<evidence type="ECO:0000256" key="1">
    <source>
        <dbReference type="ARBA" id="ARBA00006885"/>
    </source>
</evidence>
<evidence type="ECO:0000259" key="4">
    <source>
        <dbReference type="Pfam" id="PF03364"/>
    </source>
</evidence>
<accession>A0A0P1KQ55</accession>
<dbReference type="EMBL" id="LN890565">
    <property type="protein sequence ID" value="CUS21714.1"/>
    <property type="molecule type" value="Genomic_DNA"/>
</dbReference>
<dbReference type="Proteomes" id="UP000236544">
    <property type="component" value="Unassembled WGS sequence"/>
</dbReference>
<dbReference type="PANTHER" id="PTHR12901">
    <property type="entry name" value="SPERM PROTEIN HOMOLOG"/>
    <property type="match status" value="1"/>
</dbReference>
<proteinExistence type="inferred from homology"/>
<evidence type="ECO:0000313" key="5">
    <source>
        <dbReference type="EMBL" id="CUS21714.1"/>
    </source>
</evidence>
<dbReference type="GO" id="GO:0005739">
    <property type="term" value="C:mitochondrion"/>
    <property type="evidence" value="ECO:0007669"/>
    <property type="project" value="TreeGrafter"/>
</dbReference>
<dbReference type="InterPro" id="IPR005031">
    <property type="entry name" value="COQ10_START"/>
</dbReference>
<dbReference type="SUPFAM" id="SSF55961">
    <property type="entry name" value="Bet v1-like"/>
    <property type="match status" value="1"/>
</dbReference>
<evidence type="ECO:0000313" key="6">
    <source>
        <dbReference type="Proteomes" id="UP000236544"/>
    </source>
</evidence>
<comment type="similarity">
    <text evidence="1">Belongs to the COQ10 family.</text>
</comment>
<comment type="subunit">
    <text evidence="2">Interacts with coenzyme Q.</text>
</comment>
<dbReference type="OrthoDB" id="292693at2759"/>
<dbReference type="Gene3D" id="3.30.530.20">
    <property type="match status" value="1"/>
</dbReference>
<reference evidence="6" key="1">
    <citation type="submission" date="2015-10" db="EMBL/GenBank/DDBJ databases">
        <authorList>
            <person name="Devillers H."/>
        </authorList>
    </citation>
    <scope>NUCLEOTIDE SEQUENCE [LARGE SCALE GENOMIC DNA]</scope>
</reference>
<protein>
    <submittedName>
        <fullName evidence="5">LAQU0S03e09010g1_1</fullName>
    </submittedName>
</protein>
<dbReference type="AlphaFoldDB" id="A0A0P1KQ55"/>
<evidence type="ECO:0000256" key="2">
    <source>
        <dbReference type="ARBA" id="ARBA00011814"/>
    </source>
</evidence>
<dbReference type="CDD" id="cd07813">
    <property type="entry name" value="COQ10p_like"/>
    <property type="match status" value="1"/>
</dbReference>
<comment type="function">
    <text evidence="3">Required for the function of coenzyme Q in the respiratory chain. May serve as a chaperone or may be involved in the transport of Q6 from its site of synthesis to the catalytic sites of the respiratory complexes.</text>
</comment>
<dbReference type="Pfam" id="PF03364">
    <property type="entry name" value="Polyketide_cyc"/>
    <property type="match status" value="1"/>
</dbReference>
<name>A0A0P1KQ55_9SACH</name>
<dbReference type="InterPro" id="IPR044996">
    <property type="entry name" value="COQ10-like"/>
</dbReference>
<dbReference type="GO" id="GO:0045333">
    <property type="term" value="P:cellular respiration"/>
    <property type="evidence" value="ECO:0007669"/>
    <property type="project" value="InterPro"/>
</dbReference>
<dbReference type="PANTHER" id="PTHR12901:SF10">
    <property type="entry name" value="COENZYME Q-BINDING PROTEIN COQ10, MITOCHONDRIAL"/>
    <property type="match status" value="1"/>
</dbReference>
<keyword evidence="6" id="KW-1185">Reference proteome</keyword>
<gene>
    <name evidence="5" type="ORF">LAQU0_S03e09010g</name>
</gene>
<sequence length="202" mass="23117">MIKTCCKGPRLTTLKQCIPSQKRLFLSVISRGPKEQTFLLTKTINAPVANVYSVICDISEYHQFIPYCNESFVNKRDPVTELPTEAGLRVGFQHYDERYVCQIHCQRDSSDNCIVQADSLTHSLFDVLLTKWTICPHPSKAGVTTAELLLKFKFKFSLYNNVASIFGKSVTEHVMKSFERRIFMLTKQQAKVRSTKKPQNTT</sequence>
<evidence type="ECO:0000256" key="3">
    <source>
        <dbReference type="ARBA" id="ARBA00024947"/>
    </source>
</evidence>
<organism evidence="5 6">
    <name type="scientific">Lachancea quebecensis</name>
    <dbReference type="NCBI Taxonomy" id="1654605"/>
    <lineage>
        <taxon>Eukaryota</taxon>
        <taxon>Fungi</taxon>
        <taxon>Dikarya</taxon>
        <taxon>Ascomycota</taxon>
        <taxon>Saccharomycotina</taxon>
        <taxon>Saccharomycetes</taxon>
        <taxon>Saccharomycetales</taxon>
        <taxon>Saccharomycetaceae</taxon>
        <taxon>Lachancea</taxon>
    </lineage>
</organism>
<dbReference type="InterPro" id="IPR023393">
    <property type="entry name" value="START-like_dom_sf"/>
</dbReference>